<dbReference type="Proteomes" id="UP001054252">
    <property type="component" value="Unassembled WGS sequence"/>
</dbReference>
<reference evidence="2 3" key="1">
    <citation type="journal article" date="2021" name="Commun. Biol.">
        <title>The genome of Shorea leprosula (Dipterocarpaceae) highlights the ecological relevance of drought in aseasonal tropical rainforests.</title>
        <authorList>
            <person name="Ng K.K.S."/>
            <person name="Kobayashi M.J."/>
            <person name="Fawcett J.A."/>
            <person name="Hatakeyama M."/>
            <person name="Paape T."/>
            <person name="Ng C.H."/>
            <person name="Ang C.C."/>
            <person name="Tnah L.H."/>
            <person name="Lee C.T."/>
            <person name="Nishiyama T."/>
            <person name="Sese J."/>
            <person name="O'Brien M.J."/>
            <person name="Copetti D."/>
            <person name="Mohd Noor M.I."/>
            <person name="Ong R.C."/>
            <person name="Putra M."/>
            <person name="Sireger I.Z."/>
            <person name="Indrioko S."/>
            <person name="Kosugi Y."/>
            <person name="Izuno A."/>
            <person name="Isagi Y."/>
            <person name="Lee S.L."/>
            <person name="Shimizu K.K."/>
        </authorList>
    </citation>
    <scope>NUCLEOTIDE SEQUENCE [LARGE SCALE GENOMIC DNA]</scope>
    <source>
        <strain evidence="2">214</strain>
    </source>
</reference>
<feature type="region of interest" description="Disordered" evidence="1">
    <location>
        <begin position="90"/>
        <end position="135"/>
    </location>
</feature>
<gene>
    <name evidence="2" type="ORF">SLEP1_g42502</name>
</gene>
<evidence type="ECO:0000313" key="3">
    <source>
        <dbReference type="Proteomes" id="UP001054252"/>
    </source>
</evidence>
<feature type="region of interest" description="Disordered" evidence="1">
    <location>
        <begin position="1"/>
        <end position="40"/>
    </location>
</feature>
<evidence type="ECO:0000256" key="1">
    <source>
        <dbReference type="SAM" id="MobiDB-lite"/>
    </source>
</evidence>
<organism evidence="2 3">
    <name type="scientific">Rubroshorea leprosula</name>
    <dbReference type="NCBI Taxonomy" id="152421"/>
    <lineage>
        <taxon>Eukaryota</taxon>
        <taxon>Viridiplantae</taxon>
        <taxon>Streptophyta</taxon>
        <taxon>Embryophyta</taxon>
        <taxon>Tracheophyta</taxon>
        <taxon>Spermatophyta</taxon>
        <taxon>Magnoliopsida</taxon>
        <taxon>eudicotyledons</taxon>
        <taxon>Gunneridae</taxon>
        <taxon>Pentapetalae</taxon>
        <taxon>rosids</taxon>
        <taxon>malvids</taxon>
        <taxon>Malvales</taxon>
        <taxon>Dipterocarpaceae</taxon>
        <taxon>Rubroshorea</taxon>
    </lineage>
</organism>
<accession>A0AAV5LA07</accession>
<dbReference type="EMBL" id="BPVZ01000103">
    <property type="protein sequence ID" value="GKV34081.1"/>
    <property type="molecule type" value="Genomic_DNA"/>
</dbReference>
<feature type="compositionally biased region" description="Basic and acidic residues" evidence="1">
    <location>
        <begin position="90"/>
        <end position="130"/>
    </location>
</feature>
<evidence type="ECO:0000313" key="2">
    <source>
        <dbReference type="EMBL" id="GKV34081.1"/>
    </source>
</evidence>
<protein>
    <submittedName>
        <fullName evidence="2">Uncharacterized protein</fullName>
    </submittedName>
</protein>
<comment type="caution">
    <text evidence="2">The sequence shown here is derived from an EMBL/GenBank/DDBJ whole genome shotgun (WGS) entry which is preliminary data.</text>
</comment>
<name>A0AAV5LA07_9ROSI</name>
<feature type="compositionally biased region" description="Basic and acidic residues" evidence="1">
    <location>
        <begin position="1"/>
        <end position="12"/>
    </location>
</feature>
<proteinExistence type="predicted"/>
<dbReference type="AlphaFoldDB" id="A0AAV5LA07"/>
<sequence length="248" mass="27803">MVKQPPKGDAHKSSASLASKQIKVKASMPHEAKMPKENEEKTSVCIDELSLHSQYKLSIIVDLTKNHHTWLLLALRDVEDDKARIQVTASKDEGKKAAKEANSKSSEDSNVKSTKSDEASRGNHKSNHESNDEDDGIISYAKERRAIDKSSFVLAKLSDIDNMRSKAKKVMIENAFINLCVAMRHIEVTSFVEMDEEFFHLCKDTKDDAKNINFEVGATWACEGKPNEGKFDMAKSGMVSNWDEQIDK</sequence>
<keyword evidence="3" id="KW-1185">Reference proteome</keyword>
<feature type="compositionally biased region" description="Basic and acidic residues" evidence="1">
    <location>
        <begin position="28"/>
        <end position="40"/>
    </location>
</feature>